<dbReference type="GO" id="GO:0008237">
    <property type="term" value="F:metallopeptidase activity"/>
    <property type="evidence" value="ECO:0007669"/>
    <property type="project" value="InterPro"/>
</dbReference>
<proteinExistence type="predicted"/>
<dbReference type="Gene3D" id="3.40.390.10">
    <property type="entry name" value="Collagenase (Catalytic Domain)"/>
    <property type="match status" value="1"/>
</dbReference>
<accession>A0A3B0W4E6</accession>
<dbReference type="InterPro" id="IPR024079">
    <property type="entry name" value="MetalloPept_cat_dom_sf"/>
</dbReference>
<reference evidence="1" key="1">
    <citation type="submission" date="2018-06" db="EMBL/GenBank/DDBJ databases">
        <authorList>
            <person name="Zhirakovskaya E."/>
        </authorList>
    </citation>
    <scope>NUCLEOTIDE SEQUENCE</scope>
</reference>
<dbReference type="SUPFAM" id="SSF55486">
    <property type="entry name" value="Metalloproteases ('zincins'), catalytic domain"/>
    <property type="match status" value="1"/>
</dbReference>
<gene>
    <name evidence="1" type="ORF">MNBD_GAMMA03-1832</name>
</gene>
<dbReference type="EMBL" id="UOFC01000130">
    <property type="protein sequence ID" value="VAW47233.1"/>
    <property type="molecule type" value="Genomic_DNA"/>
</dbReference>
<dbReference type="AlphaFoldDB" id="A0A3B0W4E6"/>
<organism evidence="1">
    <name type="scientific">hydrothermal vent metagenome</name>
    <dbReference type="NCBI Taxonomy" id="652676"/>
    <lineage>
        <taxon>unclassified sequences</taxon>
        <taxon>metagenomes</taxon>
        <taxon>ecological metagenomes</taxon>
    </lineage>
</organism>
<evidence type="ECO:0000313" key="1">
    <source>
        <dbReference type="EMBL" id="VAW47233.1"/>
    </source>
</evidence>
<name>A0A3B0W4E6_9ZZZZ</name>
<sequence length="747" mass="83873">MKNNNLILLFLLLSIYFQAYSYAANPISAWPRSNFPIRYVMDRTKIPVGVVNSNSNRSEMIRSVDEWNQNGSLGSMVYIVQGAVDNSPNAYELTNNINEIKFFPWDDERWPTYWDAATQNLRKPLSGQFPCINTPRAGCLRQRFESDIYFNPYSNMKQFFVGESAPSNCSGLSSANAVLKHEIGHGLGIEHFGSQLMAENLYTCEVEHVRSIDFRKLKRVYYGADTVSINIQSPSENQAVIINQQNTFTANINSFSRSNLTAKQKKDAEDNMVWKSSVDGEIGIGNDITPILNTGGLHELTVTVGQPGDAIYGENFSSFYVVDTTQDIIGPFGTPIMGPYPCPRRINSANGACYFEIKHWISHGGCTYPARQGSDSFNKDTPKGSPFGTGYEFSLKIGDFPQCIHSDPGRWLDYDIGSWIWDVYSPEKVRYFSSNDLIDETFLNDVPIPRNYQLEIPLVEPEIYVAPIADCNVTNITEKCSVEVNYEGKYFLPDAGLYYKPSGTPDSSYVLHKRFKEGNSGSINTSNIVTVNGIELAIFQYSHHIRHPNGGIMVRAPDGMVAGPFNVNAISSDTTYPPPELLIAETTCANHYCIKLSGHYFAPNSTVDIRLQDIQPLLKHVPASDIYTRTTENGKDVLIFPINEIYLQNHLNTSSLGLCFWVSNPTNWTQPLCTKRTSSGSQSSFMGKTVTSYRQNDFDKEYNSYEVKNNGQDLEIWGNSWKKIASNYNVTQNTVLEFSVSALNHRV</sequence>
<protein>
    <submittedName>
        <fullName evidence="1">Uncharacterized protein</fullName>
    </submittedName>
</protein>